<comment type="caution">
    <text evidence="1">The sequence shown here is derived from an EMBL/GenBank/DDBJ whole genome shotgun (WGS) entry which is preliminary data.</text>
</comment>
<organism evidence="1 2">
    <name type="scientific">Nocardioides caricicola</name>
    <dbReference type="NCBI Taxonomy" id="634770"/>
    <lineage>
        <taxon>Bacteria</taxon>
        <taxon>Bacillati</taxon>
        <taxon>Actinomycetota</taxon>
        <taxon>Actinomycetes</taxon>
        <taxon>Propionibacteriales</taxon>
        <taxon>Nocardioidaceae</taxon>
        <taxon>Nocardioides</taxon>
    </lineage>
</organism>
<accession>A0ABW0N0K5</accession>
<evidence type="ECO:0000313" key="2">
    <source>
        <dbReference type="Proteomes" id="UP001595956"/>
    </source>
</evidence>
<sequence length="279" mass="30608">MSEETVARLRAAVPTTLLPALVRARTRAAWRSESVREDARAQMRFLLEHSRPDADLDEVARAYVAYQARRGELRWHPELITSLRVQGMHWLREARALGRGVVLNFMHHGYYDGAFASIARLGVPGHLVAYPYMLEPDAPAWLRQHVKVATTHGGTPVSAAVGTDGLTALLNDGKVVAIATDVPGRTPLRFAGREVLGSFGAARLAIGTDSPVVVITSEEDDQGPFIQVHEPLLPAEFAGPEPLLHRMLAIHEAVVLRWPEATDLPLSRWGSVEDRVAHG</sequence>
<keyword evidence="2" id="KW-1185">Reference proteome</keyword>
<dbReference type="Proteomes" id="UP001595956">
    <property type="component" value="Unassembled WGS sequence"/>
</dbReference>
<dbReference type="EMBL" id="JBHSMD010000004">
    <property type="protein sequence ID" value="MFC5494120.1"/>
    <property type="molecule type" value="Genomic_DNA"/>
</dbReference>
<evidence type="ECO:0008006" key="3">
    <source>
        <dbReference type="Google" id="ProtNLM"/>
    </source>
</evidence>
<gene>
    <name evidence="1" type="ORF">ACFPKY_13465</name>
</gene>
<proteinExistence type="predicted"/>
<reference evidence="2" key="1">
    <citation type="journal article" date="2019" name="Int. J. Syst. Evol. Microbiol.">
        <title>The Global Catalogue of Microorganisms (GCM) 10K type strain sequencing project: providing services to taxonomists for standard genome sequencing and annotation.</title>
        <authorList>
            <consortium name="The Broad Institute Genomics Platform"/>
            <consortium name="The Broad Institute Genome Sequencing Center for Infectious Disease"/>
            <person name="Wu L."/>
            <person name="Ma J."/>
        </authorList>
    </citation>
    <scope>NUCLEOTIDE SEQUENCE [LARGE SCALE GENOMIC DNA]</scope>
    <source>
        <strain evidence="2">KACC 13778</strain>
    </source>
</reference>
<dbReference type="InterPro" id="IPR032466">
    <property type="entry name" value="Metal_Hydrolase"/>
</dbReference>
<dbReference type="RefSeq" id="WP_345179744.1">
    <property type="nucleotide sequence ID" value="NZ_BAABFQ010000007.1"/>
</dbReference>
<name>A0ABW0N0K5_9ACTN</name>
<evidence type="ECO:0000313" key="1">
    <source>
        <dbReference type="EMBL" id="MFC5494120.1"/>
    </source>
</evidence>
<protein>
    <recommendedName>
        <fullName evidence="3">Lauroyl/myristoyl acyltransferase</fullName>
    </recommendedName>
</protein>
<dbReference type="SUPFAM" id="SSF51556">
    <property type="entry name" value="Metallo-dependent hydrolases"/>
    <property type="match status" value="1"/>
</dbReference>